<dbReference type="PANTHER" id="PTHR46811:SF1">
    <property type="entry name" value="COILED-COIL-HELIX-COILED-COIL-HELIX DOMAIN-CONTAINING PROTEIN 7"/>
    <property type="match status" value="1"/>
</dbReference>
<evidence type="ECO:0000256" key="2">
    <source>
        <dbReference type="ARBA" id="ARBA00023128"/>
    </source>
</evidence>
<dbReference type="SUPFAM" id="SSF47072">
    <property type="entry name" value="Cysteine alpha-hairpin motif"/>
    <property type="match status" value="1"/>
</dbReference>
<dbReference type="AlphaFoldDB" id="A0AAW1PGI0"/>
<name>A0AAW1PGI0_9CHLO</name>
<evidence type="ECO:0000313" key="5">
    <source>
        <dbReference type="EMBL" id="KAK9807248.1"/>
    </source>
</evidence>
<keyword evidence="3" id="KW-1015">Disulfide bond</keyword>
<sequence>MGHQNFNRTDKVLESPCSDFYKASLRCLDTNGYDRSQCQKEFEDYKACKERESATRAQRRAEKNCT</sequence>
<evidence type="ECO:0000313" key="6">
    <source>
        <dbReference type="Proteomes" id="UP001465755"/>
    </source>
</evidence>
<dbReference type="PROSITE" id="PS51808">
    <property type="entry name" value="CHCH"/>
    <property type="match status" value="1"/>
</dbReference>
<keyword evidence="2" id="KW-0496">Mitochondrion</keyword>
<dbReference type="PANTHER" id="PTHR46811">
    <property type="entry name" value="COILED-COIL-HELIX-COILED-COIL-HELIX DOMAIN-CONTAINING PROTEIN 7"/>
    <property type="match status" value="1"/>
</dbReference>
<protein>
    <recommendedName>
        <fullName evidence="4">CHCH domain-containing protein</fullName>
    </recommendedName>
</protein>
<dbReference type="InterPro" id="IPR010625">
    <property type="entry name" value="CHCH"/>
</dbReference>
<feature type="domain" description="CHCH" evidence="4">
    <location>
        <begin position="17"/>
        <end position="51"/>
    </location>
</feature>
<comment type="subcellular location">
    <subcellularLocation>
        <location evidence="1">Mitochondrion intermembrane space</location>
    </subcellularLocation>
</comment>
<dbReference type="GO" id="GO:0005758">
    <property type="term" value="C:mitochondrial intermembrane space"/>
    <property type="evidence" value="ECO:0007669"/>
    <property type="project" value="UniProtKB-SubCell"/>
</dbReference>
<dbReference type="GO" id="GO:0033108">
    <property type="term" value="P:mitochondrial respiratory chain complex assembly"/>
    <property type="evidence" value="ECO:0007669"/>
    <property type="project" value="TreeGrafter"/>
</dbReference>
<evidence type="ECO:0000259" key="4">
    <source>
        <dbReference type="Pfam" id="PF06747"/>
    </source>
</evidence>
<dbReference type="EMBL" id="JALJOQ010000032">
    <property type="protein sequence ID" value="KAK9807248.1"/>
    <property type="molecule type" value="Genomic_DNA"/>
</dbReference>
<proteinExistence type="predicted"/>
<comment type="caution">
    <text evidence="5">The sequence shown here is derived from an EMBL/GenBank/DDBJ whole genome shotgun (WGS) entry which is preliminary data.</text>
</comment>
<dbReference type="InterPro" id="IPR051040">
    <property type="entry name" value="COX23"/>
</dbReference>
<dbReference type="Proteomes" id="UP001465755">
    <property type="component" value="Unassembled WGS sequence"/>
</dbReference>
<reference evidence="5 6" key="1">
    <citation type="journal article" date="2024" name="Nat. Commun.">
        <title>Phylogenomics reveals the evolutionary origins of lichenization in chlorophyte algae.</title>
        <authorList>
            <person name="Puginier C."/>
            <person name="Libourel C."/>
            <person name="Otte J."/>
            <person name="Skaloud P."/>
            <person name="Haon M."/>
            <person name="Grisel S."/>
            <person name="Petersen M."/>
            <person name="Berrin J.G."/>
            <person name="Delaux P.M."/>
            <person name="Dal Grande F."/>
            <person name="Keller J."/>
        </authorList>
    </citation>
    <scope>NUCLEOTIDE SEQUENCE [LARGE SCALE GENOMIC DNA]</scope>
    <source>
        <strain evidence="5 6">SAG 2036</strain>
    </source>
</reference>
<dbReference type="Pfam" id="PF06747">
    <property type="entry name" value="CHCH"/>
    <property type="match status" value="1"/>
</dbReference>
<evidence type="ECO:0000256" key="3">
    <source>
        <dbReference type="ARBA" id="ARBA00023157"/>
    </source>
</evidence>
<evidence type="ECO:0000256" key="1">
    <source>
        <dbReference type="ARBA" id="ARBA00004569"/>
    </source>
</evidence>
<organism evidence="5 6">
    <name type="scientific">Symbiochloris irregularis</name>
    <dbReference type="NCBI Taxonomy" id="706552"/>
    <lineage>
        <taxon>Eukaryota</taxon>
        <taxon>Viridiplantae</taxon>
        <taxon>Chlorophyta</taxon>
        <taxon>core chlorophytes</taxon>
        <taxon>Trebouxiophyceae</taxon>
        <taxon>Trebouxiales</taxon>
        <taxon>Trebouxiaceae</taxon>
        <taxon>Symbiochloris</taxon>
    </lineage>
</organism>
<dbReference type="InterPro" id="IPR009069">
    <property type="entry name" value="Cys_alpha_HP_mot_SF"/>
</dbReference>
<gene>
    <name evidence="5" type="ORF">WJX73_002432</name>
</gene>
<accession>A0AAW1PGI0</accession>
<keyword evidence="6" id="KW-1185">Reference proteome</keyword>